<feature type="compositionally biased region" description="Basic and acidic residues" evidence="1">
    <location>
        <begin position="87"/>
        <end position="105"/>
    </location>
</feature>
<organism evidence="2 3">
    <name type="scientific">Jaminaea rosea</name>
    <dbReference type="NCBI Taxonomy" id="1569628"/>
    <lineage>
        <taxon>Eukaryota</taxon>
        <taxon>Fungi</taxon>
        <taxon>Dikarya</taxon>
        <taxon>Basidiomycota</taxon>
        <taxon>Ustilaginomycotina</taxon>
        <taxon>Exobasidiomycetes</taxon>
        <taxon>Microstromatales</taxon>
        <taxon>Microstromatales incertae sedis</taxon>
        <taxon>Jaminaea</taxon>
    </lineage>
</organism>
<dbReference type="GeneID" id="37025321"/>
<evidence type="ECO:0000256" key="1">
    <source>
        <dbReference type="SAM" id="MobiDB-lite"/>
    </source>
</evidence>
<dbReference type="Proteomes" id="UP000245884">
    <property type="component" value="Unassembled WGS sequence"/>
</dbReference>
<reference evidence="2 3" key="1">
    <citation type="journal article" date="2018" name="Mol. Biol. Evol.">
        <title>Broad Genomic Sampling Reveals a Smut Pathogenic Ancestry of the Fungal Clade Ustilaginomycotina.</title>
        <authorList>
            <person name="Kijpornyongpan T."/>
            <person name="Mondo S.J."/>
            <person name="Barry K."/>
            <person name="Sandor L."/>
            <person name="Lee J."/>
            <person name="Lipzen A."/>
            <person name="Pangilinan J."/>
            <person name="LaButti K."/>
            <person name="Hainaut M."/>
            <person name="Henrissat B."/>
            <person name="Grigoriev I.V."/>
            <person name="Spatafora J.W."/>
            <person name="Aime M.C."/>
        </authorList>
    </citation>
    <scope>NUCLEOTIDE SEQUENCE [LARGE SCALE GENOMIC DNA]</scope>
    <source>
        <strain evidence="2 3">MCA 5214</strain>
    </source>
</reference>
<accession>A0A316UWN5</accession>
<dbReference type="AlphaFoldDB" id="A0A316UWN5"/>
<name>A0A316UWN5_9BASI</name>
<dbReference type="RefSeq" id="XP_025362945.1">
    <property type="nucleotide sequence ID" value="XM_025503498.1"/>
</dbReference>
<feature type="compositionally biased region" description="Basic and acidic residues" evidence="1">
    <location>
        <begin position="163"/>
        <end position="174"/>
    </location>
</feature>
<keyword evidence="3" id="KW-1185">Reference proteome</keyword>
<gene>
    <name evidence="2" type="ORF">BDZ90DRAFT_145397</name>
</gene>
<dbReference type="OrthoDB" id="2506317at2759"/>
<proteinExistence type="predicted"/>
<dbReference type="EMBL" id="KZ819665">
    <property type="protein sequence ID" value="PWN28333.1"/>
    <property type="molecule type" value="Genomic_DNA"/>
</dbReference>
<evidence type="ECO:0000313" key="2">
    <source>
        <dbReference type="EMBL" id="PWN28333.1"/>
    </source>
</evidence>
<protein>
    <submittedName>
        <fullName evidence="2">Uncharacterized protein</fullName>
    </submittedName>
</protein>
<sequence>MSYFTPSYDLPPRVHLLKNPSLTTPQPIPSPAASVHPLPPDLSAYFVYPFSLEAFVLQGGGDPGAGGAGGGFRSSQQIEEEGRRYARYLEEREESKKERERERIRRIAPGWNVGGEGALQPTKRGSGVLMPQNGQQHQQKEADGEQNKADQDPLDSMAQLGEYFDRLDASKESAKGPQGDQQPSSTS</sequence>
<feature type="compositionally biased region" description="Basic and acidic residues" evidence="1">
    <location>
        <begin position="138"/>
        <end position="151"/>
    </location>
</feature>
<feature type="region of interest" description="Disordered" evidence="1">
    <location>
        <begin position="87"/>
        <end position="187"/>
    </location>
</feature>
<evidence type="ECO:0000313" key="3">
    <source>
        <dbReference type="Proteomes" id="UP000245884"/>
    </source>
</evidence>